<gene>
    <name evidence="7" type="ORF">FB389_1428</name>
</gene>
<dbReference type="OrthoDB" id="5242664at2"/>
<keyword evidence="8" id="KW-1185">Reference proteome</keyword>
<accession>A0A542SQ77</accession>
<evidence type="ECO:0000256" key="5">
    <source>
        <dbReference type="ARBA" id="ARBA00023136"/>
    </source>
</evidence>
<organism evidence="7 8">
    <name type="scientific">Rarobacter incanus</name>
    <dbReference type="NCBI Taxonomy" id="153494"/>
    <lineage>
        <taxon>Bacteria</taxon>
        <taxon>Bacillati</taxon>
        <taxon>Actinomycetota</taxon>
        <taxon>Actinomycetes</taxon>
        <taxon>Micrococcales</taxon>
        <taxon>Rarobacteraceae</taxon>
        <taxon>Rarobacter</taxon>
    </lineage>
</organism>
<comment type="caution">
    <text evidence="7">The sequence shown here is derived from an EMBL/GenBank/DDBJ whole genome shotgun (WGS) entry which is preliminary data.</text>
</comment>
<dbReference type="EMBL" id="VFNV01000001">
    <property type="protein sequence ID" value="TQK76738.1"/>
    <property type="molecule type" value="Genomic_DNA"/>
</dbReference>
<evidence type="ECO:0000256" key="4">
    <source>
        <dbReference type="ARBA" id="ARBA00022989"/>
    </source>
</evidence>
<evidence type="ECO:0000313" key="7">
    <source>
        <dbReference type="EMBL" id="TQK76738.1"/>
    </source>
</evidence>
<feature type="transmembrane region" description="Helical" evidence="6">
    <location>
        <begin position="738"/>
        <end position="756"/>
    </location>
</feature>
<evidence type="ECO:0000256" key="1">
    <source>
        <dbReference type="ARBA" id="ARBA00004651"/>
    </source>
</evidence>
<dbReference type="PANTHER" id="PTHR39087:SF2">
    <property type="entry name" value="UPF0104 MEMBRANE PROTEIN MJ1595"/>
    <property type="match status" value="1"/>
</dbReference>
<feature type="transmembrane region" description="Helical" evidence="6">
    <location>
        <begin position="176"/>
        <end position="203"/>
    </location>
</feature>
<feature type="transmembrane region" description="Helical" evidence="6">
    <location>
        <begin position="105"/>
        <end position="125"/>
    </location>
</feature>
<keyword evidence="3 6" id="KW-0812">Transmembrane</keyword>
<evidence type="ECO:0000256" key="3">
    <source>
        <dbReference type="ARBA" id="ARBA00022692"/>
    </source>
</evidence>
<dbReference type="SUPFAM" id="SSF56112">
    <property type="entry name" value="Protein kinase-like (PK-like)"/>
    <property type="match status" value="1"/>
</dbReference>
<evidence type="ECO:0000256" key="6">
    <source>
        <dbReference type="SAM" id="Phobius"/>
    </source>
</evidence>
<feature type="transmembrane region" description="Helical" evidence="6">
    <location>
        <begin position="648"/>
        <end position="674"/>
    </location>
</feature>
<feature type="transmembrane region" description="Helical" evidence="6">
    <location>
        <begin position="577"/>
        <end position="600"/>
    </location>
</feature>
<feature type="transmembrane region" description="Helical" evidence="6">
    <location>
        <begin position="797"/>
        <end position="821"/>
    </location>
</feature>
<keyword evidence="5 6" id="KW-0472">Membrane</keyword>
<comment type="subcellular location">
    <subcellularLocation>
        <location evidence="1">Cell membrane</location>
        <topology evidence="1">Multi-pass membrane protein</topology>
    </subcellularLocation>
</comment>
<dbReference type="NCBIfam" id="TIGR00374">
    <property type="entry name" value="flippase-like domain"/>
    <property type="match status" value="1"/>
</dbReference>
<feature type="transmembrane region" description="Helical" evidence="6">
    <location>
        <begin position="686"/>
        <end position="706"/>
    </location>
</feature>
<keyword evidence="4 6" id="KW-1133">Transmembrane helix</keyword>
<dbReference type="Proteomes" id="UP000316181">
    <property type="component" value="Unassembled WGS sequence"/>
</dbReference>
<feature type="transmembrane region" description="Helical" evidence="6">
    <location>
        <begin position="546"/>
        <end position="565"/>
    </location>
</feature>
<evidence type="ECO:0000256" key="2">
    <source>
        <dbReference type="ARBA" id="ARBA00022475"/>
    </source>
</evidence>
<feature type="transmembrane region" description="Helical" evidence="6">
    <location>
        <begin position="71"/>
        <end position="93"/>
    </location>
</feature>
<feature type="transmembrane region" description="Helical" evidence="6">
    <location>
        <begin position="145"/>
        <end position="164"/>
    </location>
</feature>
<evidence type="ECO:0000313" key="8">
    <source>
        <dbReference type="Proteomes" id="UP000316181"/>
    </source>
</evidence>
<reference evidence="7 8" key="1">
    <citation type="submission" date="2019-06" db="EMBL/GenBank/DDBJ databases">
        <title>Sequencing the genomes of 1000 actinobacteria strains.</title>
        <authorList>
            <person name="Klenk H.-P."/>
        </authorList>
    </citation>
    <scope>NUCLEOTIDE SEQUENCE [LARGE SCALE GENOMIC DNA]</scope>
    <source>
        <strain evidence="7 8">DSM 10596</strain>
    </source>
</reference>
<dbReference type="Pfam" id="PF03706">
    <property type="entry name" value="LPG_synthase_TM"/>
    <property type="match status" value="1"/>
</dbReference>
<proteinExistence type="predicted"/>
<dbReference type="GO" id="GO:0005886">
    <property type="term" value="C:plasma membrane"/>
    <property type="evidence" value="ECO:0007669"/>
    <property type="project" value="UniProtKB-SubCell"/>
</dbReference>
<dbReference type="InterPro" id="IPR022791">
    <property type="entry name" value="L-PG_synthase/AglD"/>
</dbReference>
<protein>
    <submittedName>
        <fullName evidence="7">Uncharacterized protein (TIRG00374 family)</fullName>
    </submittedName>
</protein>
<name>A0A542SQ77_9MICO</name>
<feature type="transmembrane region" description="Helical" evidence="6">
    <location>
        <begin position="30"/>
        <end position="51"/>
    </location>
</feature>
<dbReference type="RefSeq" id="WP_142112226.1">
    <property type="nucleotide sequence ID" value="NZ_BAAATB010000010.1"/>
</dbReference>
<feature type="transmembrane region" description="Helical" evidence="6">
    <location>
        <begin position="612"/>
        <end position="636"/>
    </location>
</feature>
<dbReference type="InterPro" id="IPR011009">
    <property type="entry name" value="Kinase-like_dom_sf"/>
</dbReference>
<dbReference type="PANTHER" id="PTHR39087">
    <property type="entry name" value="UPF0104 MEMBRANE PROTEIN MJ1595"/>
    <property type="match status" value="1"/>
</dbReference>
<dbReference type="AlphaFoldDB" id="A0A542SQ77"/>
<keyword evidence="2" id="KW-1003">Cell membrane</keyword>
<sequence>MAHSGDEQLRPRVRILDDEIPRRVRHPRDLVAIVLAVLGSALVLMLAVFAHETAAGIADDVRQVSTVFTQVLSIPVRVMEFFLIVAAPIAVLIELMIGRAFRQAAFTLVASLAGSALGIGTVFLLDSFASRNMLIGLSVWSHGSLTLTVPVYVAALSALLTMAGPRTRRKSVRVTWNLLWVGLALVLIAGQVTIPGAALAILVGRIGGLAVRYAAGVDNERAYGDDLVQALRRVGFDPIALARVRDVTDTEAVLSRSARSDGPPVSAVALNEPLPTTTAIARTATDPASRAIVRQSRQRVYALTTPDGPRLDVVVLDGDRQVIGFLSRLWESIRLRGIEGGSGSSLRAVAERAALTAYAAEAAGVNTPRLRGVAAADDSMMLIQEHTHGAVPWRDLDCAEISDELLAEVWHQLLLAHSHGLSHRQLTSDTILVRSAQGAPTVWLTGWESGVVASSEFSRRLDLAQALALMTLSVGPQRAVRSAMSAGVDAASIGPLIQPPTLPTSTRARVRADRQVLKRLRAELAAQIPDADVEPLQVARFSPRRIVMTTLTVIALTVIITSVGFDDIKSAVSEANPWWFAIAFVLGVATWLGAAVALVALSPVRVPVKDAFMVQVASSFVTLAAPAGIGPAVLNLRLLTTRGVATSLAMATVTLVQFSQVVVTIIMLLVLILVTGDVAVFRALPSTTVVAAVVGVVLAVVVLLLVPRVRKWAAAKTVPLARKIWPRLSEVLMQPHRVAIALVGNLLMTFGFVLAFDASLRAFGQSVSLLDVTVVYLIGNTIGAAVPTPGGVGAVEFALITGLTTTAGVAAPIATSIVVLFRVVTYWGRIPFGWLAMQRLQRTNLV</sequence>